<evidence type="ECO:0000313" key="6">
    <source>
        <dbReference type="EMBL" id="GAF80663.1"/>
    </source>
</evidence>
<evidence type="ECO:0000256" key="2">
    <source>
        <dbReference type="ARBA" id="ARBA00022578"/>
    </source>
</evidence>
<dbReference type="GO" id="GO:0003677">
    <property type="term" value="F:DNA binding"/>
    <property type="evidence" value="ECO:0007669"/>
    <property type="project" value="UniProtKB-KW"/>
</dbReference>
<reference evidence="6" key="1">
    <citation type="journal article" date="2014" name="Front. Microbiol.">
        <title>High frequency of phylogenetically diverse reductive dehalogenase-homologous genes in deep subseafloor sedimentary metagenomes.</title>
        <authorList>
            <person name="Kawai M."/>
            <person name="Futagami T."/>
            <person name="Toyoda A."/>
            <person name="Takaki Y."/>
            <person name="Nishi S."/>
            <person name="Hori S."/>
            <person name="Arai W."/>
            <person name="Tsubouchi T."/>
            <person name="Morono Y."/>
            <person name="Uchiyama I."/>
            <person name="Ito T."/>
            <person name="Fujiyama A."/>
            <person name="Inagaki F."/>
            <person name="Takami H."/>
        </authorList>
    </citation>
    <scope>NUCLEOTIDE SEQUENCE</scope>
    <source>
        <strain evidence="6">Expedition CK06-06</strain>
    </source>
</reference>
<dbReference type="EMBL" id="BARS01000657">
    <property type="protein sequence ID" value="GAF80663.1"/>
    <property type="molecule type" value="Genomic_DNA"/>
</dbReference>
<evidence type="ECO:0000256" key="4">
    <source>
        <dbReference type="ARBA" id="ARBA00023172"/>
    </source>
</evidence>
<protein>
    <recommendedName>
        <fullName evidence="5">Transposase IS4-like domain-containing protein</fullName>
    </recommendedName>
</protein>
<dbReference type="Pfam" id="PF01609">
    <property type="entry name" value="DDE_Tnp_1"/>
    <property type="match status" value="1"/>
</dbReference>
<comment type="similarity">
    <text evidence="1">Belongs to the transposase 11 family.</text>
</comment>
<feature type="non-terminal residue" evidence="6">
    <location>
        <position position="1"/>
    </location>
</feature>
<dbReference type="PANTHER" id="PTHR33258:SF1">
    <property type="entry name" value="TRANSPOSASE INSL FOR INSERTION SEQUENCE ELEMENT IS186A-RELATED"/>
    <property type="match status" value="1"/>
</dbReference>
<evidence type="ECO:0000256" key="1">
    <source>
        <dbReference type="ARBA" id="ARBA00010075"/>
    </source>
</evidence>
<evidence type="ECO:0000256" key="3">
    <source>
        <dbReference type="ARBA" id="ARBA00023125"/>
    </source>
</evidence>
<evidence type="ECO:0000259" key="5">
    <source>
        <dbReference type="Pfam" id="PF01609"/>
    </source>
</evidence>
<feature type="domain" description="Transposase IS4-like" evidence="5">
    <location>
        <begin position="41"/>
        <end position="242"/>
    </location>
</feature>
<comment type="caution">
    <text evidence="6">The sequence shown here is derived from an EMBL/GenBank/DDBJ whole genome shotgun (WGS) entry which is preliminary data.</text>
</comment>
<dbReference type="SUPFAM" id="SSF53098">
    <property type="entry name" value="Ribonuclease H-like"/>
    <property type="match status" value="1"/>
</dbReference>
<name>X0SHX7_9ZZZZ</name>
<dbReference type="AlphaFoldDB" id="X0SHX7"/>
<keyword evidence="2" id="KW-0815">Transposition</keyword>
<dbReference type="InterPro" id="IPR002559">
    <property type="entry name" value="Transposase_11"/>
</dbReference>
<dbReference type="InterPro" id="IPR012337">
    <property type="entry name" value="RNaseH-like_sf"/>
</dbReference>
<organism evidence="6">
    <name type="scientific">marine sediment metagenome</name>
    <dbReference type="NCBI Taxonomy" id="412755"/>
    <lineage>
        <taxon>unclassified sequences</taxon>
        <taxon>metagenomes</taxon>
        <taxon>ecological metagenomes</taxon>
    </lineage>
</organism>
<accession>X0SHX7</accession>
<dbReference type="InterPro" id="IPR047952">
    <property type="entry name" value="Transpos_IS4"/>
</dbReference>
<dbReference type="PANTHER" id="PTHR33258">
    <property type="entry name" value="TRANSPOSASE INSL FOR INSERTION SEQUENCE ELEMENT IS186A-RELATED"/>
    <property type="match status" value="1"/>
</dbReference>
<dbReference type="GO" id="GO:0004803">
    <property type="term" value="F:transposase activity"/>
    <property type="evidence" value="ECO:0007669"/>
    <property type="project" value="InterPro"/>
</dbReference>
<keyword evidence="4" id="KW-0233">DNA recombination</keyword>
<sequence>TLADANERRDWHIWADFGAALIRQARRLYANDDIGVQLRQTAYVLDATVIELCLSLFAWAHAQRRSGGIKLHTLMDLRGNIPCFLRVSSTKASDASTLDHLIIEPGAYYVMDRGYNDYQRLYQLQQHHASFVVRAKNNLTTVRRHSCPVDRMTGLRSDQIVMLKDRRTRAKYPQPLRRVSFFDTEQRRRLVFMTNDLVLPALSVAQLYRCRWQIELFFKWIKQHLRIKHFFGTSANAVKTQL</sequence>
<keyword evidence="3" id="KW-0238">DNA-binding</keyword>
<dbReference type="Gene3D" id="3.90.350.10">
    <property type="entry name" value="Transposase Inhibitor Protein From Tn5, Chain A, domain 1"/>
    <property type="match status" value="1"/>
</dbReference>
<dbReference type="GO" id="GO:0006313">
    <property type="term" value="P:DNA transposition"/>
    <property type="evidence" value="ECO:0007669"/>
    <property type="project" value="InterPro"/>
</dbReference>
<dbReference type="NCBIfam" id="NF033592">
    <property type="entry name" value="transpos_IS4_1"/>
    <property type="match status" value="1"/>
</dbReference>
<proteinExistence type="inferred from homology"/>
<gene>
    <name evidence="6" type="ORF">S01H1_01503</name>
</gene>